<keyword evidence="4" id="KW-0442">Lipid degradation</keyword>
<reference evidence="11" key="1">
    <citation type="submission" date="2023-03" db="EMBL/GenBank/DDBJ databases">
        <title>Mating type loci evolution in Malassezia.</title>
        <authorList>
            <person name="Coelho M.A."/>
        </authorList>
    </citation>
    <scope>NUCLEOTIDE SEQUENCE</scope>
    <source>
        <strain evidence="11">CBS 9557</strain>
    </source>
</reference>
<dbReference type="AlphaFoldDB" id="A0AAF0J495"/>
<dbReference type="Gene3D" id="1.10.260.130">
    <property type="match status" value="1"/>
</dbReference>
<gene>
    <name evidence="11" type="ORF">MNAN1_002778</name>
</gene>
<dbReference type="Pfam" id="PF03583">
    <property type="entry name" value="LIP"/>
    <property type="match status" value="1"/>
</dbReference>
<evidence type="ECO:0000256" key="4">
    <source>
        <dbReference type="ARBA" id="ARBA00022963"/>
    </source>
</evidence>
<proteinExistence type="inferred from homology"/>
<feature type="chain" id="PRO_5042215737" description="triacylglycerol lipase" evidence="10">
    <location>
        <begin position="20"/>
        <end position="469"/>
    </location>
</feature>
<evidence type="ECO:0000256" key="8">
    <source>
        <dbReference type="ARBA" id="ARBA00047591"/>
    </source>
</evidence>
<keyword evidence="6" id="KW-0443">Lipid metabolism</keyword>
<dbReference type="InterPro" id="IPR029058">
    <property type="entry name" value="AB_hydrolase_fold"/>
</dbReference>
<evidence type="ECO:0000256" key="1">
    <source>
        <dbReference type="ARBA" id="ARBA00001024"/>
    </source>
</evidence>
<dbReference type="PANTHER" id="PTHR34853:SF5">
    <property type="entry name" value="LIP-DOMAIN-CONTAINING PROTEIN-RELATED"/>
    <property type="match status" value="1"/>
</dbReference>
<keyword evidence="10" id="KW-0732">Signal</keyword>
<name>A0AAF0J495_9BASI</name>
<dbReference type="InterPro" id="IPR005152">
    <property type="entry name" value="Lipase_secreted"/>
</dbReference>
<feature type="signal peptide" evidence="10">
    <location>
        <begin position="1"/>
        <end position="19"/>
    </location>
</feature>
<evidence type="ECO:0000256" key="5">
    <source>
        <dbReference type="ARBA" id="ARBA00023026"/>
    </source>
</evidence>
<comment type="catalytic activity">
    <reaction evidence="8">
        <text>a diacylglycerol + H2O = a monoacylglycerol + a fatty acid + H(+)</text>
        <dbReference type="Rhea" id="RHEA:32731"/>
        <dbReference type="ChEBI" id="CHEBI:15377"/>
        <dbReference type="ChEBI" id="CHEBI:15378"/>
        <dbReference type="ChEBI" id="CHEBI:17408"/>
        <dbReference type="ChEBI" id="CHEBI:18035"/>
        <dbReference type="ChEBI" id="CHEBI:28868"/>
    </reaction>
</comment>
<keyword evidence="5" id="KW-0843">Virulence</keyword>
<accession>A0AAF0J495</accession>
<dbReference type="EMBL" id="CP119895">
    <property type="protein sequence ID" value="WFD27773.1"/>
    <property type="molecule type" value="Genomic_DNA"/>
</dbReference>
<dbReference type="PANTHER" id="PTHR34853">
    <property type="match status" value="1"/>
</dbReference>
<evidence type="ECO:0000256" key="7">
    <source>
        <dbReference type="ARBA" id="ARBA00043986"/>
    </source>
</evidence>
<evidence type="ECO:0000256" key="10">
    <source>
        <dbReference type="SAM" id="SignalP"/>
    </source>
</evidence>
<organism evidence="11 12">
    <name type="scientific">Malassezia nana</name>
    <dbReference type="NCBI Taxonomy" id="180528"/>
    <lineage>
        <taxon>Eukaryota</taxon>
        <taxon>Fungi</taxon>
        <taxon>Dikarya</taxon>
        <taxon>Basidiomycota</taxon>
        <taxon>Ustilaginomycotina</taxon>
        <taxon>Malasseziomycetes</taxon>
        <taxon>Malasseziales</taxon>
        <taxon>Malasseziaceae</taxon>
        <taxon>Malassezia</taxon>
    </lineage>
</organism>
<dbReference type="SUPFAM" id="SSF53474">
    <property type="entry name" value="alpha/beta-Hydrolases"/>
    <property type="match status" value="1"/>
</dbReference>
<comment type="similarity">
    <text evidence="7">Belongs to the AB hydrolase superfamily. Lipase family. Class Lip subfamily.</text>
</comment>
<evidence type="ECO:0000313" key="12">
    <source>
        <dbReference type="Proteomes" id="UP001213623"/>
    </source>
</evidence>
<evidence type="ECO:0000256" key="6">
    <source>
        <dbReference type="ARBA" id="ARBA00023098"/>
    </source>
</evidence>
<comment type="catalytic activity">
    <reaction evidence="9">
        <text>a monoacylglycerol + H2O = glycerol + a fatty acid + H(+)</text>
        <dbReference type="Rhea" id="RHEA:15245"/>
        <dbReference type="ChEBI" id="CHEBI:15377"/>
        <dbReference type="ChEBI" id="CHEBI:15378"/>
        <dbReference type="ChEBI" id="CHEBI:17408"/>
        <dbReference type="ChEBI" id="CHEBI:17754"/>
        <dbReference type="ChEBI" id="CHEBI:28868"/>
    </reaction>
</comment>
<dbReference type="PIRSF" id="PIRSF029171">
    <property type="entry name" value="Esterase_LipA"/>
    <property type="match status" value="1"/>
</dbReference>
<evidence type="ECO:0000256" key="3">
    <source>
        <dbReference type="ARBA" id="ARBA00022801"/>
    </source>
</evidence>
<evidence type="ECO:0000256" key="2">
    <source>
        <dbReference type="ARBA" id="ARBA00013279"/>
    </source>
</evidence>
<keyword evidence="12" id="KW-1185">Reference proteome</keyword>
<dbReference type="GO" id="GO:0016042">
    <property type="term" value="P:lipid catabolic process"/>
    <property type="evidence" value="ECO:0007669"/>
    <property type="project" value="UniProtKB-KW"/>
</dbReference>
<comment type="catalytic activity">
    <reaction evidence="1">
        <text>a triacylglycerol + H2O = a diacylglycerol + a fatty acid + H(+)</text>
        <dbReference type="Rhea" id="RHEA:12044"/>
        <dbReference type="ChEBI" id="CHEBI:15377"/>
        <dbReference type="ChEBI" id="CHEBI:15378"/>
        <dbReference type="ChEBI" id="CHEBI:17855"/>
        <dbReference type="ChEBI" id="CHEBI:18035"/>
        <dbReference type="ChEBI" id="CHEBI:28868"/>
        <dbReference type="EC" id="3.1.1.3"/>
    </reaction>
</comment>
<evidence type="ECO:0000313" key="11">
    <source>
        <dbReference type="EMBL" id="WFD27773.1"/>
    </source>
</evidence>
<keyword evidence="3" id="KW-0378">Hydrolase</keyword>
<dbReference type="Proteomes" id="UP001213623">
    <property type="component" value="Chromosome 4"/>
</dbReference>
<dbReference type="EC" id="3.1.1.3" evidence="2"/>
<dbReference type="Gene3D" id="3.40.50.1820">
    <property type="entry name" value="alpha/beta hydrolase"/>
    <property type="match status" value="1"/>
</dbReference>
<protein>
    <recommendedName>
        <fullName evidence="2">triacylglycerol lipase</fullName>
        <ecNumber evidence="2">3.1.1.3</ecNumber>
    </recommendedName>
</protein>
<dbReference type="GO" id="GO:0004806">
    <property type="term" value="F:triacylglycerol lipase activity"/>
    <property type="evidence" value="ECO:0007669"/>
    <property type="project" value="UniProtKB-EC"/>
</dbReference>
<evidence type="ECO:0000256" key="9">
    <source>
        <dbReference type="ARBA" id="ARBA00048461"/>
    </source>
</evidence>
<sequence length="469" mass="50847">MWVRSFLVVVILSIWALSAEKLHRARKQPAPLSPVKDPFYLPKPDWQDAKPGDILATREIEAGFTDAQKINLQGAYQILYRTSGTDKENPSFSVTTVLVPHNPRTNKLVMILPYEDSNSPACAPSFKIQLGAPVELNPIQSVEELMWTSVLNDGWIATIPDHEGPLSAFASGFVEGHTTLDAARATLAFDKLKMDPKSPIVGMGYSGGAIAGGWAASLKDSYAPELNVVGWAIGGTPSNLSSTFYGLDGGLFAGFATAGIAGVVDTYPEVNDYVGSVITPQGNSALQYTREHCMGDIVTNLQGVNISQPGFIKNGREFLKDPQIQNVLETLAMGSNKDLTPKVPLYMYHAVHDEVIPFDMANHTANLWCQNGANIHFQQYTGLEMGHVSTEALNTPLVLKFIRDRMNDKSFPSGCHWSAADNPLWQPDILGARLVEVFNSILNLMGAKVGQGDAVIKEMIGNGTFAAGK</sequence>